<dbReference type="SUPFAM" id="SSF53756">
    <property type="entry name" value="UDP-Glycosyltransferase/glycogen phosphorylase"/>
    <property type="match status" value="1"/>
</dbReference>
<dbReference type="RefSeq" id="WP_124027166.1">
    <property type="nucleotide sequence ID" value="NZ_JBHRSN010000015.1"/>
</dbReference>
<evidence type="ECO:0000313" key="1">
    <source>
        <dbReference type="EMBL" id="RPJ67263.1"/>
    </source>
</evidence>
<keyword evidence="2" id="KW-1185">Reference proteome</keyword>
<dbReference type="AlphaFoldDB" id="A0A3N5Y2K6"/>
<gene>
    <name evidence="1" type="ORF">DRW07_06935</name>
</gene>
<dbReference type="OrthoDB" id="9807209at2"/>
<dbReference type="Proteomes" id="UP000275281">
    <property type="component" value="Unassembled WGS sequence"/>
</dbReference>
<dbReference type="EMBL" id="RPOK01000002">
    <property type="protein sequence ID" value="RPJ67263.1"/>
    <property type="molecule type" value="Genomic_DNA"/>
</dbReference>
<keyword evidence="1" id="KW-0808">Transferase</keyword>
<evidence type="ECO:0000313" key="2">
    <source>
        <dbReference type="Proteomes" id="UP000275281"/>
    </source>
</evidence>
<accession>A0A3N5Y2K6</accession>
<proteinExistence type="predicted"/>
<reference evidence="1 2" key="1">
    <citation type="submission" date="2018-11" db="EMBL/GenBank/DDBJ databases">
        <authorList>
            <person name="Ye M.-Q."/>
            <person name="Du Z.-J."/>
        </authorList>
    </citation>
    <scope>NUCLEOTIDE SEQUENCE [LARGE SCALE GENOMIC DNA]</scope>
    <source>
        <strain evidence="1 2">U0105</strain>
    </source>
</reference>
<comment type="caution">
    <text evidence="1">The sequence shown here is derived from an EMBL/GenBank/DDBJ whole genome shotgun (WGS) entry which is preliminary data.</text>
</comment>
<organism evidence="1 2">
    <name type="scientific">Alteromonas sediminis</name>
    <dbReference type="NCBI Taxonomy" id="2259342"/>
    <lineage>
        <taxon>Bacteria</taxon>
        <taxon>Pseudomonadati</taxon>
        <taxon>Pseudomonadota</taxon>
        <taxon>Gammaproteobacteria</taxon>
        <taxon>Alteromonadales</taxon>
        <taxon>Alteromonadaceae</taxon>
        <taxon>Alteromonas/Salinimonas group</taxon>
        <taxon>Alteromonas</taxon>
    </lineage>
</organism>
<dbReference type="GO" id="GO:0016740">
    <property type="term" value="F:transferase activity"/>
    <property type="evidence" value="ECO:0007669"/>
    <property type="project" value="UniProtKB-KW"/>
</dbReference>
<name>A0A3N5Y2K6_9ALTE</name>
<dbReference type="Pfam" id="PF13692">
    <property type="entry name" value="Glyco_trans_1_4"/>
    <property type="match status" value="1"/>
</dbReference>
<dbReference type="Gene3D" id="3.40.50.2000">
    <property type="entry name" value="Glycogen Phosphorylase B"/>
    <property type="match status" value="1"/>
</dbReference>
<sequence>MLNIIEQCKQKQWSVVFACAAQASTHAVDLMALGVQIKEIALNDSEFDTWVQTMNPDIVIFDRFMTEEQYAWRVTHAAPHALKVLNTEDCHSLRSIRQKHLDEDKDVSSLDIALREAAAILRSDVTLVISDYEMRWLEAHFSVPASQMILAPLCMPMPHGADKHFTSSRHISFIGNFKHAPNWDAVLKLRSLWPAIRKRIGKTEECHIYGAYPPKKATELSNTATGFLVKGWVDSVEDAFTPYRVFAAPLQFGAGIKGKLIEATHYSTPSVTTAIGCQGIAEPKDWPGTIAVDDREFIDAVAQLYNDQHTWEQARDKAKILSQSQQVNTRRFSEVFDQLEGLHQHLDEHRKAHVLSRIVNHQTLKSHQYMSQWIEAKTKLAATQ</sequence>
<protein>
    <submittedName>
        <fullName evidence="1">Glycosyltransferase</fullName>
    </submittedName>
</protein>